<evidence type="ECO:0000313" key="3">
    <source>
        <dbReference type="Proteomes" id="UP000198577"/>
    </source>
</evidence>
<keyword evidence="1" id="KW-0812">Transmembrane</keyword>
<name>A0A1I5STU8_9FIRM</name>
<dbReference type="Proteomes" id="UP000198577">
    <property type="component" value="Unassembled WGS sequence"/>
</dbReference>
<proteinExistence type="predicted"/>
<keyword evidence="3" id="KW-1185">Reference proteome</keyword>
<dbReference type="AlphaFoldDB" id="A0A1I5STU8"/>
<dbReference type="EMBL" id="FOXR01000003">
    <property type="protein sequence ID" value="SFP74169.1"/>
    <property type="molecule type" value="Genomic_DNA"/>
</dbReference>
<sequence length="67" mass="7384">MKHLGIFYGIAGGVLSFVAFIILQNLLMATDTQGFILIGTVILSTVICCCTGMLIETYRDKNINRKE</sequence>
<organism evidence="2 3">
    <name type="scientific">Caldicoprobacter faecalis</name>
    <dbReference type="NCBI Taxonomy" id="937334"/>
    <lineage>
        <taxon>Bacteria</taxon>
        <taxon>Bacillati</taxon>
        <taxon>Bacillota</taxon>
        <taxon>Clostridia</taxon>
        <taxon>Caldicoprobacterales</taxon>
        <taxon>Caldicoprobacteraceae</taxon>
        <taxon>Caldicoprobacter</taxon>
    </lineage>
</organism>
<dbReference type="RefSeq" id="WP_092281910.1">
    <property type="nucleotide sequence ID" value="NZ_FOXR01000003.1"/>
</dbReference>
<feature type="transmembrane region" description="Helical" evidence="1">
    <location>
        <begin position="34"/>
        <end position="55"/>
    </location>
</feature>
<evidence type="ECO:0000313" key="2">
    <source>
        <dbReference type="EMBL" id="SFP74169.1"/>
    </source>
</evidence>
<keyword evidence="1" id="KW-0472">Membrane</keyword>
<protein>
    <submittedName>
        <fullName evidence="2">Uncharacterized protein</fullName>
    </submittedName>
</protein>
<accession>A0A1I5STU8</accession>
<evidence type="ECO:0000256" key="1">
    <source>
        <dbReference type="SAM" id="Phobius"/>
    </source>
</evidence>
<keyword evidence="1" id="KW-1133">Transmembrane helix</keyword>
<gene>
    <name evidence="2" type="ORF">SAMN05444406_10353</name>
</gene>
<feature type="transmembrane region" description="Helical" evidence="1">
    <location>
        <begin position="7"/>
        <end position="28"/>
    </location>
</feature>
<reference evidence="2 3" key="1">
    <citation type="submission" date="2016-10" db="EMBL/GenBank/DDBJ databases">
        <authorList>
            <person name="de Groot N.N."/>
        </authorList>
    </citation>
    <scope>NUCLEOTIDE SEQUENCE [LARGE SCALE GENOMIC DNA]</scope>
    <source>
        <strain evidence="2 3">DSM 20678</strain>
    </source>
</reference>